<sequence>MSAFDTFMSRLFPPRTAPAGNPLPEEDHASSAADPQDLGAAAAAPLLTDEQGRPLSLPRGKPISEAQLRKQYQRAPSFASRLPWVEYLPESGCFLLEDGVSVGVVAEVIPIPTEGRSENALEALRDQIEAALQDSLPENDDYQWVAQLYCRDETDPREDLEALADYARPEIRDSQYTQDWLKSMEGHLRAIAKPGGLFIDDVVTQVAWRGQTRRTRLVLYRWERTVKGKQQSRVGERNKGLPPEQAVNYVFDRLETALQNAELRLKRYDAREFHRWMMPRFNPCPRYSPDDPQRFYDIFDYPGDDQAALMGSDLAEGMLASSPRGDVETGYWYFDGMPHTCVPVEELRQAPKVGHVTGEVARGDGRIRNALMDQLPEGTEMCLTMVAVPQEPLEQHIDTLRDKAHGNSIASEKIRADCKRARSFLGDNHKLYQASLVFFINGRDESHLEDRLMRLTTQLTNANLKPTEPEDEIAGLNTYLRWLPMCFQPELDRKNRWYTQYHFVQHLANLSPLFGRARGTGHPGITFFNRGGGTVSFDPLNSDDRQANAHMLFFGPTGAGKSATLNSVLAQMMALHRPRLFIIEKGNSFGLLADYFERMGLTVNKVKLAPGSGVRLSPFFEAHRLLDTEEEAKRVERDRNDQHEGLATDPDTLVNNAEEEEERNILGEMEITARLMITGGDPKEEALFRRADQRMVRDAIYRGARYAVDAGRQCLTEDVRQGFRDIANDPETPDEGRRRAYQMGEAMGLFVDGFDGQVFNRPGEPWPECDVTIIDLAHYANEGYEAQLALSVISITNVITAMAERDQYSGRPILQAIDECHILTTNPLLAPFLVGVGKMGRKLNHWLWLATQNLEDFPESAAKLLNMIEWWILLTMPEDEIKQVTRFKSLSEDQQQLVKSATKVKAKYTEGVVLGGRIESLFRVVPPSLYLSLAGTEGEEKAERKQVMDEFKCSELDAGIEIARRMDEKRGIGESQGGFDDSVS</sequence>
<evidence type="ECO:0000256" key="1">
    <source>
        <dbReference type="SAM" id="MobiDB-lite"/>
    </source>
</evidence>
<evidence type="ECO:0000313" key="3">
    <source>
        <dbReference type="Proteomes" id="UP000008707"/>
    </source>
</evidence>
<name>E1VA56_HALED</name>
<reference evidence="3" key="1">
    <citation type="journal article" date="2011" name="Environ. Microbiol.">
        <title>A blueprint of ectoine metabolism from the genome of the industrial producer Halomonas elongata DSM 2581(T).</title>
        <authorList>
            <person name="Schwibbert K."/>
            <person name="Marin-Sanguino A."/>
            <person name="Bagyan I."/>
            <person name="Heidrich G."/>
            <person name="Lentzen G."/>
            <person name="Seitz H."/>
            <person name="Rampp M."/>
            <person name="Schuster S.C."/>
            <person name="Klenk H.P."/>
            <person name="Pfeiffer F."/>
            <person name="Oesterhelt D."/>
            <person name="Kunte H.J."/>
        </authorList>
    </citation>
    <scope>NUCLEOTIDE SEQUENCE [LARGE SCALE GENOMIC DNA]</scope>
    <source>
        <strain evidence="3">ATCC 33173 / DSM 2581 / NBRC 15536 / NCIMB 2198 / 1H9</strain>
    </source>
</reference>
<dbReference type="InterPro" id="IPR051162">
    <property type="entry name" value="T4SS_component"/>
</dbReference>
<organism evidence="2 3">
    <name type="scientific">Halomonas elongata (strain ATCC 33173 / DSM 2581 / NBRC 15536 / NCIMB 2198 / 1H9)</name>
    <dbReference type="NCBI Taxonomy" id="768066"/>
    <lineage>
        <taxon>Bacteria</taxon>
        <taxon>Pseudomonadati</taxon>
        <taxon>Pseudomonadota</taxon>
        <taxon>Gammaproteobacteria</taxon>
        <taxon>Oceanospirillales</taxon>
        <taxon>Halomonadaceae</taxon>
        <taxon>Halomonas</taxon>
    </lineage>
</organism>
<dbReference type="KEGG" id="hel:HELO_4060"/>
<dbReference type="HOGENOM" id="CLU_015628_0_0_6"/>
<protein>
    <submittedName>
        <fullName evidence="2">Secretion cluster MPF-G VirB4-type ATPase protein</fullName>
    </submittedName>
</protein>
<dbReference type="eggNOG" id="COG3451">
    <property type="taxonomic scope" value="Bacteria"/>
</dbReference>
<dbReference type="STRING" id="768066.HELO_4060"/>
<dbReference type="Proteomes" id="UP000008707">
    <property type="component" value="Chromosome"/>
</dbReference>
<dbReference type="InterPro" id="IPR022303">
    <property type="entry name" value="Conjug_Trfer_ATPase"/>
</dbReference>
<dbReference type="InterPro" id="IPR025955">
    <property type="entry name" value="TraC/Conjuga_ATPase"/>
</dbReference>
<dbReference type="AlphaFoldDB" id="E1VA56"/>
<dbReference type="Pfam" id="PF11130">
    <property type="entry name" value="TraC_F_IV"/>
    <property type="match status" value="1"/>
</dbReference>
<feature type="region of interest" description="Disordered" evidence="1">
    <location>
        <begin position="1"/>
        <end position="39"/>
    </location>
</feature>
<dbReference type="EMBL" id="FN869568">
    <property type="protein sequence ID" value="CBV43944.1"/>
    <property type="molecule type" value="Genomic_DNA"/>
</dbReference>
<accession>E1VA56</accession>
<dbReference type="Gene3D" id="3.40.50.300">
    <property type="entry name" value="P-loop containing nucleotide triphosphate hydrolases"/>
    <property type="match status" value="2"/>
</dbReference>
<proteinExistence type="predicted"/>
<evidence type="ECO:0000313" key="2">
    <source>
        <dbReference type="EMBL" id="CBV43944.1"/>
    </source>
</evidence>
<dbReference type="PANTHER" id="PTHR30121">
    <property type="entry name" value="UNCHARACTERIZED PROTEIN YJGR-RELATED"/>
    <property type="match status" value="1"/>
</dbReference>
<dbReference type="NCBIfam" id="TIGR03744">
    <property type="entry name" value="traC_PFL_4706"/>
    <property type="match status" value="1"/>
</dbReference>
<dbReference type="InterPro" id="IPR027417">
    <property type="entry name" value="P-loop_NTPase"/>
</dbReference>
<dbReference type="SUPFAM" id="SSF52540">
    <property type="entry name" value="P-loop containing nucleoside triphosphate hydrolases"/>
    <property type="match status" value="1"/>
</dbReference>
<dbReference type="PANTHER" id="PTHR30121:SF6">
    <property type="entry name" value="SLR6007 PROTEIN"/>
    <property type="match status" value="1"/>
</dbReference>
<gene>
    <name evidence="2" type="primary">tfc16</name>
    <name evidence="2" type="ordered locus">HELO_4060</name>
</gene>